<comment type="similarity">
    <text evidence="1">Belongs to the LysR transcriptional regulatory family.</text>
</comment>
<keyword evidence="4" id="KW-0804">Transcription</keyword>
<dbReference type="InterPro" id="IPR000847">
    <property type="entry name" value="LysR_HTH_N"/>
</dbReference>
<dbReference type="PROSITE" id="PS50931">
    <property type="entry name" value="HTH_LYSR"/>
    <property type="match status" value="1"/>
</dbReference>
<keyword evidence="3" id="KW-0238">DNA-binding</keyword>
<reference evidence="6 7" key="1">
    <citation type="submission" date="2019-03" db="EMBL/GenBank/DDBJ databases">
        <title>Freshwater and sediment microbial communities from various areas in North America, analyzing microbe dynamics in response to fracking.</title>
        <authorList>
            <person name="Lamendella R."/>
        </authorList>
    </citation>
    <scope>NUCLEOTIDE SEQUENCE [LARGE SCALE GENOMIC DNA]</scope>
    <source>
        <strain evidence="6 7">74A</strain>
    </source>
</reference>
<dbReference type="Proteomes" id="UP000294832">
    <property type="component" value="Unassembled WGS sequence"/>
</dbReference>
<keyword evidence="7" id="KW-1185">Reference proteome</keyword>
<dbReference type="InterPro" id="IPR036388">
    <property type="entry name" value="WH-like_DNA-bd_sf"/>
</dbReference>
<evidence type="ECO:0000259" key="5">
    <source>
        <dbReference type="PROSITE" id="PS50931"/>
    </source>
</evidence>
<dbReference type="GO" id="GO:0003700">
    <property type="term" value="F:DNA-binding transcription factor activity"/>
    <property type="evidence" value="ECO:0007669"/>
    <property type="project" value="InterPro"/>
</dbReference>
<dbReference type="SUPFAM" id="SSF46785">
    <property type="entry name" value="Winged helix' DNA-binding domain"/>
    <property type="match status" value="1"/>
</dbReference>
<dbReference type="AlphaFoldDB" id="A0A4R2FLN2"/>
<keyword evidence="2" id="KW-0805">Transcription regulation</keyword>
<dbReference type="GO" id="GO:0000976">
    <property type="term" value="F:transcription cis-regulatory region binding"/>
    <property type="evidence" value="ECO:0007669"/>
    <property type="project" value="TreeGrafter"/>
</dbReference>
<dbReference type="Gene3D" id="1.10.10.10">
    <property type="entry name" value="Winged helix-like DNA-binding domain superfamily/Winged helix DNA-binding domain"/>
    <property type="match status" value="1"/>
</dbReference>
<accession>A0A4R2FLN2</accession>
<dbReference type="InterPro" id="IPR005119">
    <property type="entry name" value="LysR_subst-bd"/>
</dbReference>
<dbReference type="PANTHER" id="PTHR30126:SF6">
    <property type="entry name" value="HTH-TYPE TRANSCRIPTIONAL REGULATOR CYSB-RELATED"/>
    <property type="match status" value="1"/>
</dbReference>
<evidence type="ECO:0000256" key="2">
    <source>
        <dbReference type="ARBA" id="ARBA00023015"/>
    </source>
</evidence>
<name>A0A4R2FLN2_9GAMM</name>
<evidence type="ECO:0000256" key="1">
    <source>
        <dbReference type="ARBA" id="ARBA00009437"/>
    </source>
</evidence>
<dbReference type="FunFam" id="1.10.10.10:FF:000021">
    <property type="entry name" value="HTH-type transcriptional regulator CysB"/>
    <property type="match status" value="1"/>
</dbReference>
<dbReference type="EMBL" id="SLWF01000009">
    <property type="protein sequence ID" value="TCN85431.1"/>
    <property type="molecule type" value="Genomic_DNA"/>
</dbReference>
<dbReference type="Gene3D" id="3.40.190.10">
    <property type="entry name" value="Periplasmic binding protein-like II"/>
    <property type="match status" value="2"/>
</dbReference>
<dbReference type="RefSeq" id="WP_133038703.1">
    <property type="nucleotide sequence ID" value="NZ_SLWF01000009.1"/>
</dbReference>
<evidence type="ECO:0000256" key="4">
    <source>
        <dbReference type="ARBA" id="ARBA00023163"/>
    </source>
</evidence>
<dbReference type="GO" id="GO:0019344">
    <property type="term" value="P:cysteine biosynthetic process"/>
    <property type="evidence" value="ECO:0007669"/>
    <property type="project" value="TreeGrafter"/>
</dbReference>
<dbReference type="CDD" id="cd08413">
    <property type="entry name" value="PBP2_CysB_like"/>
    <property type="match status" value="1"/>
</dbReference>
<dbReference type="Pfam" id="PF00126">
    <property type="entry name" value="HTH_1"/>
    <property type="match status" value="1"/>
</dbReference>
<dbReference type="PANTHER" id="PTHR30126">
    <property type="entry name" value="HTH-TYPE TRANSCRIPTIONAL REGULATOR"/>
    <property type="match status" value="1"/>
</dbReference>
<dbReference type="Pfam" id="PF03466">
    <property type="entry name" value="LysR_substrate"/>
    <property type="match status" value="1"/>
</dbReference>
<organism evidence="6 7">
    <name type="scientific">Shewanella fodinae</name>
    <dbReference type="NCBI Taxonomy" id="552357"/>
    <lineage>
        <taxon>Bacteria</taxon>
        <taxon>Pseudomonadati</taxon>
        <taxon>Pseudomonadota</taxon>
        <taxon>Gammaproteobacteria</taxon>
        <taxon>Alteromonadales</taxon>
        <taxon>Shewanellaceae</taxon>
        <taxon>Shewanella</taxon>
    </lineage>
</organism>
<sequence>MKLQQLRYIAEVVNHNLNVSATAENLYTSQPGISKQVRMLEDELGIQIFGRSGKHLTHVTPAGEQVIRIANDILGKVESIKKVSEEYTKPDQGDLNLATTDTQARYALPKIIQQFIARYPKVNLHMHQGSPAQISESAAHGIADFAIATEAMHLYTDLIMLPCYHWNRSVVVQKNHPLASRSHITIEELGRFPLVTYVFGFDKASEIEKGFKRVGIEPRVVFSATSADVLKTYVRLGLGVGIIASMAVDPVIDSDLVAIDASHLFAHSTTKIGFRKGNFLRGYMYDFIRHFAPHLTRDVVEKAEALKDAQLIEEMFANIELPVR</sequence>
<dbReference type="InterPro" id="IPR037423">
    <property type="entry name" value="CysB_PBP2"/>
</dbReference>
<evidence type="ECO:0000313" key="7">
    <source>
        <dbReference type="Proteomes" id="UP000294832"/>
    </source>
</evidence>
<evidence type="ECO:0000313" key="6">
    <source>
        <dbReference type="EMBL" id="TCN85431.1"/>
    </source>
</evidence>
<dbReference type="OrthoDB" id="5297026at2"/>
<dbReference type="InterPro" id="IPR036390">
    <property type="entry name" value="WH_DNA-bd_sf"/>
</dbReference>
<dbReference type="NCBIfam" id="NF009326">
    <property type="entry name" value="PRK12681.1"/>
    <property type="match status" value="1"/>
</dbReference>
<evidence type="ECO:0000256" key="3">
    <source>
        <dbReference type="ARBA" id="ARBA00023125"/>
    </source>
</evidence>
<feature type="domain" description="HTH lysR-type" evidence="5">
    <location>
        <begin position="1"/>
        <end position="57"/>
    </location>
</feature>
<dbReference type="NCBIfam" id="NF009327">
    <property type="entry name" value="PRK12684.1"/>
    <property type="match status" value="1"/>
</dbReference>
<gene>
    <name evidence="6" type="ORF">EDC91_10991</name>
</gene>
<comment type="caution">
    <text evidence="6">The sequence shown here is derived from an EMBL/GenBank/DDBJ whole genome shotgun (WGS) entry which is preliminary data.</text>
</comment>
<protein>
    <submittedName>
        <fullName evidence="6">LysR family transcriptional regulator</fullName>
    </submittedName>
</protein>
<dbReference type="PRINTS" id="PR00039">
    <property type="entry name" value="HTHLYSR"/>
</dbReference>
<dbReference type="SUPFAM" id="SSF53850">
    <property type="entry name" value="Periplasmic binding protein-like II"/>
    <property type="match status" value="1"/>
</dbReference>
<proteinExistence type="inferred from homology"/>